<comment type="caution">
    <text evidence="1">The sequence shown here is derived from an EMBL/GenBank/DDBJ whole genome shotgun (WGS) entry which is preliminary data.</text>
</comment>
<gene>
    <name evidence="1" type="ORF">JCM19274_4831</name>
</gene>
<accession>A0A090X4T3</accession>
<name>A0A090X4T3_9FLAO</name>
<sequence>MMPLKDNSDQWIADVLSYVRAMNDADNVDRKVVRNARAESKDREDYWTLEELYKD</sequence>
<dbReference type="InterPro" id="IPR036909">
    <property type="entry name" value="Cyt_c-like_dom_sf"/>
</dbReference>
<dbReference type="GO" id="GO:0009055">
    <property type="term" value="F:electron transfer activity"/>
    <property type="evidence" value="ECO:0007669"/>
    <property type="project" value="InterPro"/>
</dbReference>
<dbReference type="Proteomes" id="UP000029643">
    <property type="component" value="Unassembled WGS sequence"/>
</dbReference>
<dbReference type="Gene3D" id="1.10.760.10">
    <property type="entry name" value="Cytochrome c-like domain"/>
    <property type="match status" value="1"/>
</dbReference>
<dbReference type="EMBL" id="BBNU01000002">
    <property type="protein sequence ID" value="GAL78332.1"/>
    <property type="molecule type" value="Genomic_DNA"/>
</dbReference>
<dbReference type="GO" id="GO:0020037">
    <property type="term" value="F:heme binding"/>
    <property type="evidence" value="ECO:0007669"/>
    <property type="project" value="InterPro"/>
</dbReference>
<evidence type="ECO:0000313" key="2">
    <source>
        <dbReference type="Proteomes" id="UP000029643"/>
    </source>
</evidence>
<dbReference type="AlphaFoldDB" id="A0A090X4T3"/>
<organism evidence="1 2">
    <name type="scientific">Algibacter lectus</name>
    <dbReference type="NCBI Taxonomy" id="221126"/>
    <lineage>
        <taxon>Bacteria</taxon>
        <taxon>Pseudomonadati</taxon>
        <taxon>Bacteroidota</taxon>
        <taxon>Flavobacteriia</taxon>
        <taxon>Flavobacteriales</taxon>
        <taxon>Flavobacteriaceae</taxon>
        <taxon>Algibacter</taxon>
    </lineage>
</organism>
<evidence type="ECO:0000313" key="1">
    <source>
        <dbReference type="EMBL" id="GAL78332.1"/>
    </source>
</evidence>
<dbReference type="RefSeq" id="WP_227805496.1">
    <property type="nucleotide sequence ID" value="NZ_BBNU01000002.1"/>
</dbReference>
<proteinExistence type="predicted"/>
<reference evidence="1 2" key="1">
    <citation type="journal article" date="2014" name="Genome Announc.">
        <title>Draft Genome Sequences of Marine Flavobacterium Algibacter lectus Strains SS8 and NR4.</title>
        <authorList>
            <person name="Takatani N."/>
            <person name="Nakanishi M."/>
            <person name="Meirelles P."/>
            <person name="Mino S."/>
            <person name="Suda W."/>
            <person name="Oshima K."/>
            <person name="Hattori M."/>
            <person name="Ohkuma M."/>
            <person name="Hosokawa M."/>
            <person name="Miyashita K."/>
            <person name="Thompson F.L."/>
            <person name="Niwa A."/>
            <person name="Sawabe T."/>
            <person name="Sawabe T."/>
        </authorList>
    </citation>
    <scope>NUCLEOTIDE SEQUENCE [LARGE SCALE GENOMIC DNA]</scope>
    <source>
        <strain evidence="2">JCM19274</strain>
    </source>
</reference>
<protein>
    <submittedName>
        <fullName evidence="1">Uncharacterized protein</fullName>
    </submittedName>
</protein>